<name>A0AAN6X9I5_9PEZI</name>
<gene>
    <name evidence="1" type="ORF">QBC40DRAFT_9709</name>
</gene>
<keyword evidence="2" id="KW-1185">Reference proteome</keyword>
<evidence type="ECO:0000313" key="2">
    <source>
        <dbReference type="Proteomes" id="UP001303160"/>
    </source>
</evidence>
<evidence type="ECO:0000313" key="1">
    <source>
        <dbReference type="EMBL" id="KAK4196379.1"/>
    </source>
</evidence>
<accession>A0AAN6X9I5</accession>
<organism evidence="1 2">
    <name type="scientific">Triangularia verruculosa</name>
    <dbReference type="NCBI Taxonomy" id="2587418"/>
    <lineage>
        <taxon>Eukaryota</taxon>
        <taxon>Fungi</taxon>
        <taxon>Dikarya</taxon>
        <taxon>Ascomycota</taxon>
        <taxon>Pezizomycotina</taxon>
        <taxon>Sordariomycetes</taxon>
        <taxon>Sordariomycetidae</taxon>
        <taxon>Sordariales</taxon>
        <taxon>Podosporaceae</taxon>
        <taxon>Triangularia</taxon>
    </lineage>
</organism>
<reference evidence="1" key="1">
    <citation type="journal article" date="2023" name="Mol. Phylogenet. Evol.">
        <title>Genome-scale phylogeny and comparative genomics of the fungal order Sordariales.</title>
        <authorList>
            <person name="Hensen N."/>
            <person name="Bonometti L."/>
            <person name="Westerberg I."/>
            <person name="Brannstrom I.O."/>
            <person name="Guillou S."/>
            <person name="Cros-Aarteil S."/>
            <person name="Calhoun S."/>
            <person name="Haridas S."/>
            <person name="Kuo A."/>
            <person name="Mondo S."/>
            <person name="Pangilinan J."/>
            <person name="Riley R."/>
            <person name="LaButti K."/>
            <person name="Andreopoulos B."/>
            <person name="Lipzen A."/>
            <person name="Chen C."/>
            <person name="Yan M."/>
            <person name="Daum C."/>
            <person name="Ng V."/>
            <person name="Clum A."/>
            <person name="Steindorff A."/>
            <person name="Ohm R.A."/>
            <person name="Martin F."/>
            <person name="Silar P."/>
            <person name="Natvig D.O."/>
            <person name="Lalanne C."/>
            <person name="Gautier V."/>
            <person name="Ament-Velasquez S.L."/>
            <person name="Kruys A."/>
            <person name="Hutchinson M.I."/>
            <person name="Powell A.J."/>
            <person name="Barry K."/>
            <person name="Miller A.N."/>
            <person name="Grigoriev I.V."/>
            <person name="Debuchy R."/>
            <person name="Gladieux P."/>
            <person name="Hiltunen Thoren M."/>
            <person name="Johannesson H."/>
        </authorList>
    </citation>
    <scope>NUCLEOTIDE SEQUENCE</scope>
    <source>
        <strain evidence="1">CBS 315.58</strain>
    </source>
</reference>
<sequence length="139" mass="15669">MRNEGCVIFWSPRESVVIKCSLRGCGQRSKKEAKPSSQQHIAAEPSRVECCRKSARHPVIRPKRHSLAAKIVRLSGRRLIVSSVCGFNRAHRHRRLRNRCSSDKFALLSQPLSQTSRSFFGGYRGIGFCVCQTLPLAFS</sequence>
<dbReference type="AlphaFoldDB" id="A0AAN6X9I5"/>
<dbReference type="Proteomes" id="UP001303160">
    <property type="component" value="Unassembled WGS sequence"/>
</dbReference>
<dbReference type="EMBL" id="MU863986">
    <property type="protein sequence ID" value="KAK4196379.1"/>
    <property type="molecule type" value="Genomic_DNA"/>
</dbReference>
<reference evidence="1" key="2">
    <citation type="submission" date="2023-05" db="EMBL/GenBank/DDBJ databases">
        <authorList>
            <consortium name="Lawrence Berkeley National Laboratory"/>
            <person name="Steindorff A."/>
            <person name="Hensen N."/>
            <person name="Bonometti L."/>
            <person name="Westerberg I."/>
            <person name="Brannstrom I.O."/>
            <person name="Guillou S."/>
            <person name="Cros-Aarteil S."/>
            <person name="Calhoun S."/>
            <person name="Haridas S."/>
            <person name="Kuo A."/>
            <person name="Mondo S."/>
            <person name="Pangilinan J."/>
            <person name="Riley R."/>
            <person name="Labutti K."/>
            <person name="Andreopoulos B."/>
            <person name="Lipzen A."/>
            <person name="Chen C."/>
            <person name="Yanf M."/>
            <person name="Daum C."/>
            <person name="Ng V."/>
            <person name="Clum A."/>
            <person name="Ohm R."/>
            <person name="Martin F."/>
            <person name="Silar P."/>
            <person name="Natvig D."/>
            <person name="Lalanne C."/>
            <person name="Gautier V."/>
            <person name="Ament-Velasquez S.L."/>
            <person name="Kruys A."/>
            <person name="Hutchinson M.I."/>
            <person name="Powell A.J."/>
            <person name="Barry K."/>
            <person name="Miller A.N."/>
            <person name="Grigoriev I.V."/>
            <person name="Debuchy R."/>
            <person name="Gladieux P."/>
            <person name="Thoren M.H."/>
            <person name="Johannesson H."/>
        </authorList>
    </citation>
    <scope>NUCLEOTIDE SEQUENCE</scope>
    <source>
        <strain evidence="1">CBS 315.58</strain>
    </source>
</reference>
<protein>
    <submittedName>
        <fullName evidence="1">Uncharacterized protein</fullName>
    </submittedName>
</protein>
<comment type="caution">
    <text evidence="1">The sequence shown here is derived from an EMBL/GenBank/DDBJ whole genome shotgun (WGS) entry which is preliminary data.</text>
</comment>
<proteinExistence type="predicted"/>